<comment type="caution">
    <text evidence="3">The sequence shown here is derived from an EMBL/GenBank/DDBJ whole genome shotgun (WGS) entry which is preliminary data.</text>
</comment>
<dbReference type="PANTHER" id="PTHR47843">
    <property type="entry name" value="BTB DOMAIN-CONTAINING PROTEIN-RELATED"/>
    <property type="match status" value="1"/>
</dbReference>
<dbReference type="Pfam" id="PF00651">
    <property type="entry name" value="BTB"/>
    <property type="match status" value="1"/>
</dbReference>
<name>A0A8H4RH09_9HELO</name>
<gene>
    <name evidence="3" type="ORF">G7Y89_g8235</name>
</gene>
<accession>A0A8H4RH09</accession>
<dbReference type="PROSITE" id="PS50097">
    <property type="entry name" value="BTB"/>
    <property type="match status" value="1"/>
</dbReference>
<reference evidence="3 4" key="1">
    <citation type="submission" date="2020-03" db="EMBL/GenBank/DDBJ databases">
        <title>Draft Genome Sequence of Cudoniella acicularis.</title>
        <authorList>
            <person name="Buettner E."/>
            <person name="Kellner H."/>
        </authorList>
    </citation>
    <scope>NUCLEOTIDE SEQUENCE [LARGE SCALE GENOMIC DNA]</scope>
    <source>
        <strain evidence="3 4">DSM 108380</strain>
    </source>
</reference>
<evidence type="ECO:0000313" key="4">
    <source>
        <dbReference type="Proteomes" id="UP000566819"/>
    </source>
</evidence>
<feature type="compositionally biased region" description="Basic and acidic residues" evidence="1">
    <location>
        <begin position="20"/>
        <end position="36"/>
    </location>
</feature>
<feature type="region of interest" description="Disordered" evidence="1">
    <location>
        <begin position="1"/>
        <end position="37"/>
    </location>
</feature>
<keyword evidence="4" id="KW-1185">Reference proteome</keyword>
<dbReference type="CDD" id="cd18186">
    <property type="entry name" value="BTB_POZ_ZBTB_KLHL-like"/>
    <property type="match status" value="1"/>
</dbReference>
<proteinExistence type="predicted"/>
<dbReference type="OrthoDB" id="194443at2759"/>
<protein>
    <recommendedName>
        <fullName evidence="2">BTB domain-containing protein</fullName>
    </recommendedName>
</protein>
<dbReference type="PANTHER" id="PTHR47843:SF2">
    <property type="entry name" value="BTB DOMAIN-CONTAINING PROTEIN"/>
    <property type="match status" value="1"/>
</dbReference>
<dbReference type="Gene3D" id="3.30.710.10">
    <property type="entry name" value="Potassium Channel Kv1.1, Chain A"/>
    <property type="match status" value="1"/>
</dbReference>
<evidence type="ECO:0000313" key="3">
    <source>
        <dbReference type="EMBL" id="KAF4629915.1"/>
    </source>
</evidence>
<feature type="domain" description="BTB" evidence="2">
    <location>
        <begin position="47"/>
        <end position="119"/>
    </location>
</feature>
<dbReference type="AlphaFoldDB" id="A0A8H4RH09"/>
<sequence>MAADATSLRVSEIEQNNMSNRDKDVSNKNKRNEGRKSLCPRFLSPTELVTFHVGPEEEVETFIVHKEFACDNSPVLNAAFNGSFVEGQTQTYRIDKDFSIDSFRLLVTWFYSQKLQLDFQRRCYRFEDIVELADLPKEEAFGKLEVHDMALIQLWVLADRLLIPKIQDMVMLELLKIKYGPIRVATTNWINYAYQHTAEQSPLRRLALAHCADRWSDYGLENCPECFPHQLLIEIVTLISNHKPWSLENGIEETYFDDDSCYLIGGDTKNFERKDQDADMEN</sequence>
<dbReference type="SUPFAM" id="SSF54695">
    <property type="entry name" value="POZ domain"/>
    <property type="match status" value="1"/>
</dbReference>
<evidence type="ECO:0000256" key="1">
    <source>
        <dbReference type="SAM" id="MobiDB-lite"/>
    </source>
</evidence>
<organism evidence="3 4">
    <name type="scientific">Cudoniella acicularis</name>
    <dbReference type="NCBI Taxonomy" id="354080"/>
    <lineage>
        <taxon>Eukaryota</taxon>
        <taxon>Fungi</taxon>
        <taxon>Dikarya</taxon>
        <taxon>Ascomycota</taxon>
        <taxon>Pezizomycotina</taxon>
        <taxon>Leotiomycetes</taxon>
        <taxon>Helotiales</taxon>
        <taxon>Tricladiaceae</taxon>
        <taxon>Cudoniella</taxon>
    </lineage>
</organism>
<evidence type="ECO:0000259" key="2">
    <source>
        <dbReference type="PROSITE" id="PS50097"/>
    </source>
</evidence>
<dbReference type="Proteomes" id="UP000566819">
    <property type="component" value="Unassembled WGS sequence"/>
</dbReference>
<dbReference type="EMBL" id="JAAMPI010000612">
    <property type="protein sequence ID" value="KAF4629915.1"/>
    <property type="molecule type" value="Genomic_DNA"/>
</dbReference>
<dbReference type="InterPro" id="IPR000210">
    <property type="entry name" value="BTB/POZ_dom"/>
</dbReference>
<dbReference type="InterPro" id="IPR011333">
    <property type="entry name" value="SKP1/BTB/POZ_sf"/>
</dbReference>